<keyword evidence="2" id="KW-1185">Reference proteome</keyword>
<sequence>MTGRPARLVYARVGHLRRSPLRYGFAHDGVWWLIDAGAPPRLPRGLGWLARFAAEDHFPQPGTPGETLRSRLEESLRAAGEPVPGGRVTALLAPRVAGYVFNPLSVFWCHAPDGSLGCVVAEVHNTYGGRHCYVLHPDPAGRATAAKEFYVSPFHDVIGDYRLRVPEPGPDGRVAIAVTLDRPGAEPFTATLVGRSRPATLPAVLRAQVRAPLAPWLVALRIRLHGIGLWARGLPVVPRPATRPATHPRKADR</sequence>
<dbReference type="RefSeq" id="WP_344780859.1">
    <property type="nucleotide sequence ID" value="NZ_BAAAZW010000002.1"/>
</dbReference>
<reference evidence="2" key="1">
    <citation type="journal article" date="2019" name="Int. J. Syst. Evol. Microbiol.">
        <title>The Global Catalogue of Microorganisms (GCM) 10K type strain sequencing project: providing services to taxonomists for standard genome sequencing and annotation.</title>
        <authorList>
            <consortium name="The Broad Institute Genomics Platform"/>
            <consortium name="The Broad Institute Genome Sequencing Center for Infectious Disease"/>
            <person name="Wu L."/>
            <person name="Ma J."/>
        </authorList>
    </citation>
    <scope>NUCLEOTIDE SEQUENCE [LARGE SCALE GENOMIC DNA]</scope>
    <source>
        <strain evidence="2">JCM 16923</strain>
    </source>
</reference>
<organism evidence="1 2">
    <name type="scientific">Gordonia caeni</name>
    <dbReference type="NCBI Taxonomy" id="1007097"/>
    <lineage>
        <taxon>Bacteria</taxon>
        <taxon>Bacillati</taxon>
        <taxon>Actinomycetota</taxon>
        <taxon>Actinomycetes</taxon>
        <taxon>Mycobacteriales</taxon>
        <taxon>Gordoniaceae</taxon>
        <taxon>Gordonia</taxon>
    </lineage>
</organism>
<name>A0ABP7NR33_9ACTN</name>
<accession>A0ABP7NR33</accession>
<dbReference type="InterPro" id="IPR010775">
    <property type="entry name" value="DUF1365"/>
</dbReference>
<gene>
    <name evidence="1" type="ORF">GCM10022231_08060</name>
</gene>
<dbReference type="Proteomes" id="UP001418444">
    <property type="component" value="Unassembled WGS sequence"/>
</dbReference>
<evidence type="ECO:0000313" key="2">
    <source>
        <dbReference type="Proteomes" id="UP001418444"/>
    </source>
</evidence>
<evidence type="ECO:0000313" key="1">
    <source>
        <dbReference type="EMBL" id="GAA3952428.1"/>
    </source>
</evidence>
<proteinExistence type="predicted"/>
<dbReference type="PANTHER" id="PTHR33973">
    <property type="entry name" value="OS07G0153300 PROTEIN"/>
    <property type="match status" value="1"/>
</dbReference>
<dbReference type="PANTHER" id="PTHR33973:SF4">
    <property type="entry name" value="OS07G0153300 PROTEIN"/>
    <property type="match status" value="1"/>
</dbReference>
<dbReference type="EMBL" id="BAAAZW010000002">
    <property type="protein sequence ID" value="GAA3952428.1"/>
    <property type="molecule type" value="Genomic_DNA"/>
</dbReference>
<protein>
    <submittedName>
        <fullName evidence="1">DUF1365 family protein</fullName>
    </submittedName>
</protein>
<comment type="caution">
    <text evidence="1">The sequence shown here is derived from an EMBL/GenBank/DDBJ whole genome shotgun (WGS) entry which is preliminary data.</text>
</comment>
<dbReference type="Pfam" id="PF07103">
    <property type="entry name" value="DUF1365"/>
    <property type="match status" value="1"/>
</dbReference>